<dbReference type="RefSeq" id="WP_268073162.1">
    <property type="nucleotide sequence ID" value="NZ_CP109965.1"/>
</dbReference>
<evidence type="ECO:0000256" key="2">
    <source>
        <dbReference type="ARBA" id="ARBA00022618"/>
    </source>
</evidence>
<evidence type="ECO:0000256" key="4">
    <source>
        <dbReference type="ARBA" id="ARBA00023306"/>
    </source>
</evidence>
<reference evidence="5" key="1">
    <citation type="submission" date="2022-10" db="EMBL/GenBank/DDBJ databases">
        <title>Catenovulum adriacola sp. nov. isolated in the Harbour of Susak.</title>
        <authorList>
            <person name="Schoch T."/>
            <person name="Reich S.J."/>
            <person name="Stoeferle S."/>
            <person name="Flaiz M."/>
            <person name="Kazda M."/>
            <person name="Riedel C.U."/>
            <person name="Duerre P."/>
        </authorList>
    </citation>
    <scope>NUCLEOTIDE SEQUENCE</scope>
    <source>
        <strain evidence="5">TS8</strain>
    </source>
</reference>
<accession>A0ABY7AHE2</accession>
<keyword evidence="4" id="KW-0131">Cell cycle</keyword>
<dbReference type="EMBL" id="CP109965">
    <property type="protein sequence ID" value="WAJ69033.1"/>
    <property type="molecule type" value="Genomic_DNA"/>
</dbReference>
<dbReference type="PANTHER" id="PTHR34298:SF2">
    <property type="entry name" value="SEGREGATION AND CONDENSATION PROTEIN B"/>
    <property type="match status" value="1"/>
</dbReference>
<dbReference type="PANTHER" id="PTHR34298">
    <property type="entry name" value="SEGREGATION AND CONDENSATION PROTEIN B"/>
    <property type="match status" value="1"/>
</dbReference>
<dbReference type="SUPFAM" id="SSF46785">
    <property type="entry name" value="Winged helix' DNA-binding domain"/>
    <property type="match status" value="2"/>
</dbReference>
<evidence type="ECO:0000256" key="3">
    <source>
        <dbReference type="ARBA" id="ARBA00022829"/>
    </source>
</evidence>
<gene>
    <name evidence="5" type="primary">scpB</name>
    <name evidence="5" type="ORF">OLW01_07460</name>
</gene>
<dbReference type="Gene3D" id="1.10.10.10">
    <property type="entry name" value="Winged helix-like DNA-binding domain superfamily/Winged helix DNA-binding domain"/>
    <property type="match status" value="2"/>
</dbReference>
<evidence type="ECO:0000313" key="6">
    <source>
        <dbReference type="Proteomes" id="UP001163726"/>
    </source>
</evidence>
<keyword evidence="3" id="KW-0159">Chromosome partition</keyword>
<protein>
    <submittedName>
        <fullName evidence="5">SMC-Scp complex subunit ScpB</fullName>
    </submittedName>
</protein>
<dbReference type="PIRSF" id="PIRSF019345">
    <property type="entry name" value="ScpB"/>
    <property type="match status" value="1"/>
</dbReference>
<dbReference type="NCBIfam" id="TIGR00281">
    <property type="entry name" value="SMC-Scp complex subunit ScpB"/>
    <property type="match status" value="1"/>
</dbReference>
<keyword evidence="2" id="KW-0132">Cell division</keyword>
<proteinExistence type="predicted"/>
<dbReference type="InterPro" id="IPR036388">
    <property type="entry name" value="WH-like_DNA-bd_sf"/>
</dbReference>
<dbReference type="InterPro" id="IPR036390">
    <property type="entry name" value="WH_DNA-bd_sf"/>
</dbReference>
<evidence type="ECO:0000256" key="1">
    <source>
        <dbReference type="ARBA" id="ARBA00022490"/>
    </source>
</evidence>
<organism evidence="5 6">
    <name type="scientific">Catenovulum adriaticum</name>
    <dbReference type="NCBI Taxonomy" id="2984846"/>
    <lineage>
        <taxon>Bacteria</taxon>
        <taxon>Pseudomonadati</taxon>
        <taxon>Pseudomonadota</taxon>
        <taxon>Gammaproteobacteria</taxon>
        <taxon>Alteromonadales</taxon>
        <taxon>Alteromonadaceae</taxon>
        <taxon>Catenovulum</taxon>
    </lineage>
</organism>
<name>A0ABY7AHE2_9ALTE</name>
<sequence length="184" mass="20750">MAKKNDIQFQQIIEAAIFASDTPLTIEQLQSSVLAEFALSKRKISQLIKKIQLDFDPRGIELVKLGSGYRFQTRSTLSPWVSQLWQEKAPKYSRAMLETLALIAYRQPITRGEIESVRGVAVSSQIIRTLQERGWVKVIGHKEVAGRPALFATTASFLDYFGLQCLEDLPALIEDKLSEQITSH</sequence>
<keyword evidence="1" id="KW-0963">Cytoplasm</keyword>
<dbReference type="InterPro" id="IPR005234">
    <property type="entry name" value="ScpB_csome_segregation"/>
</dbReference>
<evidence type="ECO:0000313" key="5">
    <source>
        <dbReference type="EMBL" id="WAJ69033.1"/>
    </source>
</evidence>
<keyword evidence="6" id="KW-1185">Reference proteome</keyword>
<dbReference type="Proteomes" id="UP001163726">
    <property type="component" value="Chromosome"/>
</dbReference>
<dbReference type="Pfam" id="PF04079">
    <property type="entry name" value="SMC_ScpB"/>
    <property type="match status" value="1"/>
</dbReference>